<dbReference type="EMBL" id="JAMYWD010000004">
    <property type="protein sequence ID" value="KAJ4975006.1"/>
    <property type="molecule type" value="Genomic_DNA"/>
</dbReference>
<dbReference type="Proteomes" id="UP001141806">
    <property type="component" value="Unassembled WGS sequence"/>
</dbReference>
<sequence length="153" mass="17645">MAQTILSLGSFIPRINHLQANHRRRKTELCRRCNRYPTTLSAIGRDDCGGGTDSGRGKLVDENMIVLRMRIQEMKMVESSQERLPEDWMEWEKRYYTHYDSDICEAVGLLQTQLMKTRPSVALGMVALVTLSVPMLMFMVALHLMELSEIHPF</sequence>
<dbReference type="AlphaFoldDB" id="A0A9Q0KRL6"/>
<keyword evidence="1" id="KW-1133">Transmembrane helix</keyword>
<proteinExistence type="predicted"/>
<evidence type="ECO:0000313" key="2">
    <source>
        <dbReference type="EMBL" id="KAJ4975006.1"/>
    </source>
</evidence>
<comment type="caution">
    <text evidence="2">The sequence shown here is derived from an EMBL/GenBank/DDBJ whole genome shotgun (WGS) entry which is preliminary data.</text>
</comment>
<dbReference type="OrthoDB" id="672819at2759"/>
<reference evidence="2" key="1">
    <citation type="journal article" date="2023" name="Plant J.">
        <title>The genome of the king protea, Protea cynaroides.</title>
        <authorList>
            <person name="Chang J."/>
            <person name="Duong T.A."/>
            <person name="Schoeman C."/>
            <person name="Ma X."/>
            <person name="Roodt D."/>
            <person name="Barker N."/>
            <person name="Li Z."/>
            <person name="Van de Peer Y."/>
            <person name="Mizrachi E."/>
        </authorList>
    </citation>
    <scope>NUCLEOTIDE SEQUENCE</scope>
    <source>
        <tissue evidence="2">Young leaves</tissue>
    </source>
</reference>
<name>A0A9Q0KRL6_9MAGN</name>
<gene>
    <name evidence="2" type="ORF">NE237_008180</name>
</gene>
<keyword evidence="1" id="KW-0472">Membrane</keyword>
<evidence type="ECO:0000313" key="3">
    <source>
        <dbReference type="Proteomes" id="UP001141806"/>
    </source>
</evidence>
<accession>A0A9Q0KRL6</accession>
<feature type="transmembrane region" description="Helical" evidence="1">
    <location>
        <begin position="121"/>
        <end position="145"/>
    </location>
</feature>
<dbReference type="PANTHER" id="PTHR33782">
    <property type="entry name" value="OS01G0121600 PROTEIN"/>
    <property type="match status" value="1"/>
</dbReference>
<keyword evidence="3" id="KW-1185">Reference proteome</keyword>
<organism evidence="2 3">
    <name type="scientific">Protea cynaroides</name>
    <dbReference type="NCBI Taxonomy" id="273540"/>
    <lineage>
        <taxon>Eukaryota</taxon>
        <taxon>Viridiplantae</taxon>
        <taxon>Streptophyta</taxon>
        <taxon>Embryophyta</taxon>
        <taxon>Tracheophyta</taxon>
        <taxon>Spermatophyta</taxon>
        <taxon>Magnoliopsida</taxon>
        <taxon>Proteales</taxon>
        <taxon>Proteaceae</taxon>
        <taxon>Protea</taxon>
    </lineage>
</organism>
<protein>
    <submittedName>
        <fullName evidence="2">Uncharacterized protein</fullName>
    </submittedName>
</protein>
<evidence type="ECO:0000256" key="1">
    <source>
        <dbReference type="SAM" id="Phobius"/>
    </source>
</evidence>
<dbReference type="PANTHER" id="PTHR33782:SF5">
    <property type="entry name" value="MEDIATOR OF RNA POLYMERASE II TRANSCRIPTION SUBUNIT"/>
    <property type="match status" value="1"/>
</dbReference>
<keyword evidence="1" id="KW-0812">Transmembrane</keyword>